<proteinExistence type="inferred from homology"/>
<accession>A0A1Y3XUQ8</accession>
<keyword evidence="4" id="KW-0547">Nucleotide-binding</keyword>
<comment type="subcellular location">
    <subcellularLocation>
        <location evidence="8">Cell membrane</location>
        <topology evidence="8">Multi-pass membrane protein</topology>
    </subcellularLocation>
    <subcellularLocation>
        <location evidence="1">Membrane</location>
        <topology evidence="1">Multi-pass membrane protein</topology>
    </subcellularLocation>
</comment>
<dbReference type="PROSITE" id="PS50893">
    <property type="entry name" value="ABC_TRANSPORTER_2"/>
    <property type="match status" value="1"/>
</dbReference>
<reference evidence="13" key="1">
    <citation type="submission" date="2017-04" db="EMBL/GenBank/DDBJ databases">
        <title>Function of individual gut microbiota members based on whole genome sequencing of pure cultures obtained from chicken caecum.</title>
        <authorList>
            <person name="Medvecky M."/>
            <person name="Cejkova D."/>
            <person name="Polansky O."/>
            <person name="Karasova D."/>
            <person name="Kubasova T."/>
            <person name="Cizek A."/>
            <person name="Rychlik I."/>
        </authorList>
    </citation>
    <scope>NUCLEOTIDE SEQUENCE [LARGE SCALE GENOMIC DNA]</scope>
    <source>
        <strain evidence="13">An5</strain>
    </source>
</reference>
<dbReference type="SMART" id="SM00382">
    <property type="entry name" value="AAA"/>
    <property type="match status" value="1"/>
</dbReference>
<dbReference type="OrthoDB" id="9804353at2"/>
<evidence type="ECO:0000256" key="1">
    <source>
        <dbReference type="ARBA" id="ARBA00004141"/>
    </source>
</evidence>
<feature type="transmembrane region" description="Helical" evidence="8">
    <location>
        <begin position="163"/>
        <end position="191"/>
    </location>
</feature>
<dbReference type="AlphaFoldDB" id="A0A1Y3XUQ8"/>
<keyword evidence="5" id="KW-0067">ATP-binding</keyword>
<feature type="transmembrane region" description="Helical" evidence="8">
    <location>
        <begin position="51"/>
        <end position="75"/>
    </location>
</feature>
<dbReference type="CDD" id="cd06261">
    <property type="entry name" value="TM_PBP2"/>
    <property type="match status" value="1"/>
</dbReference>
<gene>
    <name evidence="12" type="ORF">B5G02_04660</name>
</gene>
<feature type="transmembrane region" description="Helical" evidence="8">
    <location>
        <begin position="112"/>
        <end position="133"/>
    </location>
</feature>
<dbReference type="PANTHER" id="PTHR42788">
    <property type="entry name" value="TAURINE IMPORT ATP-BINDING PROTEIN-RELATED"/>
    <property type="match status" value="1"/>
</dbReference>
<dbReference type="PROSITE" id="PS00211">
    <property type="entry name" value="ABC_TRANSPORTER_1"/>
    <property type="match status" value="1"/>
</dbReference>
<feature type="domain" description="ABC transporter" evidence="10">
    <location>
        <begin position="285"/>
        <end position="491"/>
    </location>
</feature>
<dbReference type="InterPro" id="IPR050166">
    <property type="entry name" value="ABC_transporter_ATP-bind"/>
</dbReference>
<dbReference type="PROSITE" id="PS50928">
    <property type="entry name" value="ABC_TM1"/>
    <property type="match status" value="1"/>
</dbReference>
<organism evidence="12 13">
    <name type="scientific">[Collinsella] massiliensis</name>
    <dbReference type="NCBI Taxonomy" id="1232426"/>
    <lineage>
        <taxon>Bacteria</taxon>
        <taxon>Bacillati</taxon>
        <taxon>Actinomycetota</taxon>
        <taxon>Coriobacteriia</taxon>
        <taxon>Coriobacteriales</taxon>
        <taxon>Coriobacteriaceae</taxon>
        <taxon>Enorma</taxon>
    </lineage>
</organism>
<evidence type="ECO:0000256" key="8">
    <source>
        <dbReference type="RuleBase" id="RU363032"/>
    </source>
</evidence>
<dbReference type="GO" id="GO:0005524">
    <property type="term" value="F:ATP binding"/>
    <property type="evidence" value="ECO:0007669"/>
    <property type="project" value="UniProtKB-KW"/>
</dbReference>
<dbReference type="SUPFAM" id="SSF161098">
    <property type="entry name" value="MetI-like"/>
    <property type="match status" value="1"/>
</dbReference>
<dbReference type="SUPFAM" id="SSF52540">
    <property type="entry name" value="P-loop containing nucleoside triphosphate hydrolases"/>
    <property type="match status" value="1"/>
</dbReference>
<dbReference type="Pfam" id="PF00005">
    <property type="entry name" value="ABC_tran"/>
    <property type="match status" value="1"/>
</dbReference>
<evidence type="ECO:0000256" key="2">
    <source>
        <dbReference type="ARBA" id="ARBA00022448"/>
    </source>
</evidence>
<evidence type="ECO:0000256" key="4">
    <source>
        <dbReference type="ARBA" id="ARBA00022741"/>
    </source>
</evidence>
<feature type="transmembrane region" description="Helical" evidence="8">
    <location>
        <begin position="87"/>
        <end position="106"/>
    </location>
</feature>
<evidence type="ECO:0000256" key="6">
    <source>
        <dbReference type="ARBA" id="ARBA00022989"/>
    </source>
</evidence>
<evidence type="ECO:0000313" key="12">
    <source>
        <dbReference type="EMBL" id="OUN88861.1"/>
    </source>
</evidence>
<dbReference type="Proteomes" id="UP000195781">
    <property type="component" value="Unassembled WGS sequence"/>
</dbReference>
<evidence type="ECO:0008006" key="14">
    <source>
        <dbReference type="Google" id="ProtNLM"/>
    </source>
</evidence>
<dbReference type="Pfam" id="PF00528">
    <property type="entry name" value="BPD_transp_1"/>
    <property type="match status" value="1"/>
</dbReference>
<dbReference type="EMBL" id="NFIE01000008">
    <property type="protein sequence ID" value="OUN88861.1"/>
    <property type="molecule type" value="Genomic_DNA"/>
</dbReference>
<dbReference type="GO" id="GO:0055085">
    <property type="term" value="P:transmembrane transport"/>
    <property type="evidence" value="ECO:0007669"/>
    <property type="project" value="InterPro"/>
</dbReference>
<comment type="similarity">
    <text evidence="8">Belongs to the binding-protein-dependent transport system permease family.</text>
</comment>
<dbReference type="InterPro" id="IPR017871">
    <property type="entry name" value="ABC_transporter-like_CS"/>
</dbReference>
<keyword evidence="2 8" id="KW-0813">Transport</keyword>
<evidence type="ECO:0000259" key="11">
    <source>
        <dbReference type="PROSITE" id="PS50928"/>
    </source>
</evidence>
<dbReference type="GO" id="GO:0016887">
    <property type="term" value="F:ATP hydrolysis activity"/>
    <property type="evidence" value="ECO:0007669"/>
    <property type="project" value="InterPro"/>
</dbReference>
<evidence type="ECO:0000313" key="13">
    <source>
        <dbReference type="Proteomes" id="UP000195781"/>
    </source>
</evidence>
<dbReference type="GO" id="GO:0005886">
    <property type="term" value="C:plasma membrane"/>
    <property type="evidence" value="ECO:0007669"/>
    <property type="project" value="UniProtKB-SubCell"/>
</dbReference>
<dbReference type="PANTHER" id="PTHR42788:SF13">
    <property type="entry name" value="ALIPHATIC SULFONATES IMPORT ATP-BINDING PROTEIN SSUB"/>
    <property type="match status" value="1"/>
</dbReference>
<comment type="caution">
    <text evidence="12">The sequence shown here is derived from an EMBL/GenBank/DDBJ whole genome shotgun (WGS) entry which is preliminary data.</text>
</comment>
<evidence type="ECO:0000259" key="10">
    <source>
        <dbReference type="PROSITE" id="PS50893"/>
    </source>
</evidence>
<dbReference type="Gene3D" id="3.40.50.300">
    <property type="entry name" value="P-loop containing nucleotide triphosphate hydrolases"/>
    <property type="match status" value="1"/>
</dbReference>
<feature type="domain" description="ABC transmembrane type-1" evidence="11">
    <location>
        <begin position="49"/>
        <end position="229"/>
    </location>
</feature>
<keyword evidence="7 8" id="KW-0472">Membrane</keyword>
<evidence type="ECO:0000256" key="3">
    <source>
        <dbReference type="ARBA" id="ARBA00022692"/>
    </source>
</evidence>
<protein>
    <recommendedName>
        <fullName evidence="14">ABC transporter</fullName>
    </recommendedName>
</protein>
<feature type="transmembrane region" description="Helical" evidence="8">
    <location>
        <begin position="211"/>
        <end position="229"/>
    </location>
</feature>
<dbReference type="InterPro" id="IPR003593">
    <property type="entry name" value="AAA+_ATPase"/>
</dbReference>
<keyword evidence="3 8" id="KW-0812">Transmembrane</keyword>
<keyword evidence="6 8" id="KW-1133">Transmembrane helix</keyword>
<evidence type="ECO:0000256" key="9">
    <source>
        <dbReference type="SAM" id="MobiDB-lite"/>
    </source>
</evidence>
<evidence type="ECO:0000256" key="7">
    <source>
        <dbReference type="ARBA" id="ARBA00023136"/>
    </source>
</evidence>
<dbReference type="InterPro" id="IPR000515">
    <property type="entry name" value="MetI-like"/>
</dbReference>
<evidence type="ECO:0000256" key="5">
    <source>
        <dbReference type="ARBA" id="ARBA00022840"/>
    </source>
</evidence>
<dbReference type="InterPro" id="IPR027417">
    <property type="entry name" value="P-loop_NTPase"/>
</dbReference>
<sequence>MAAGAVLFWIIVWQLGSMALGSPLLLPSPVAVLLRLGELLPQAVFWERIGFSLARIAGGFALGALLGTLGALAAARWRVVEGLIAPLISLAKSVPVASITVLALIWLRAANLAVLVVLLVVLPIVYENTLAGLRATDRSLDEMAALFRIPAPRRLRYLVMPRLFPYLSAALGAGMGMAWKAGVAAEVIGIPNGSLGEAIYDAKVYFDTTELFAVTLAVVAVSAASTALVRAALHAVEPIACGAAGHAPALERVDAGAPASADDAQASPQTAAATSPAAGTAAAPLALDGIEKSFAGHRVLRDVSLAARPGEALCLMAPSGAGKTTLMRIVAGLEHADAGSLVMGDACDREPLPAVSMAFQDDRLADQASALANARLPLTPGTAAWDAAPELLRELGLGERLLSPASTCSGGERRRIALARALLAPHGILLLDEPFTGLDATARERAAMLVRSRERNRIVIIATHDRVDAELLGARVIHLVAGERGLSCQPD</sequence>
<feature type="region of interest" description="Disordered" evidence="9">
    <location>
        <begin position="255"/>
        <end position="275"/>
    </location>
</feature>
<keyword evidence="13" id="KW-1185">Reference proteome</keyword>
<dbReference type="Gene3D" id="1.10.3720.10">
    <property type="entry name" value="MetI-like"/>
    <property type="match status" value="1"/>
</dbReference>
<dbReference type="InterPro" id="IPR003439">
    <property type="entry name" value="ABC_transporter-like_ATP-bd"/>
</dbReference>
<dbReference type="InterPro" id="IPR035906">
    <property type="entry name" value="MetI-like_sf"/>
</dbReference>
<name>A0A1Y3XUQ8_9ACTN</name>